<reference evidence="2" key="1">
    <citation type="submission" date="2022-01" db="EMBL/GenBank/DDBJ databases">
        <title>Genetic Characterization of Carbapenem-resistant Citrobacter spp. from China: a multicenter study.</title>
        <authorList>
            <person name="Ye L."/>
        </authorList>
    </citation>
    <scope>NUCLEOTIDE SEQUENCE</scope>
    <source>
        <strain evidence="2">IR5464</strain>
    </source>
</reference>
<accession>A0AAJ1JWT6</accession>
<organism evidence="2 3">
    <name type="scientific">Citrobacter portucalensis</name>
    <dbReference type="NCBI Taxonomy" id="1639133"/>
    <lineage>
        <taxon>Bacteria</taxon>
        <taxon>Pseudomonadati</taxon>
        <taxon>Pseudomonadota</taxon>
        <taxon>Gammaproteobacteria</taxon>
        <taxon>Enterobacterales</taxon>
        <taxon>Enterobacteriaceae</taxon>
        <taxon>Citrobacter</taxon>
        <taxon>Citrobacter freundii complex</taxon>
    </lineage>
</organism>
<dbReference type="Proteomes" id="UP001147046">
    <property type="component" value="Unassembled WGS sequence"/>
</dbReference>
<evidence type="ECO:0000256" key="1">
    <source>
        <dbReference type="SAM" id="Coils"/>
    </source>
</evidence>
<keyword evidence="1" id="KW-0175">Coiled coil</keyword>
<sequence>MKPTYEELEQQVLDQAVQLANAESKCRELAAESAALKQSKPSLKTMMSALDAFYADEDVPESAMLIAFNILRGDIETPTTEAVLAEVRAQGVDAAIAHLSKKFEGTGHIGVPVMALEWLSQEIRKGAAQ</sequence>
<protein>
    <recommendedName>
        <fullName evidence="4">Ead/Ea22-like family protein</fullName>
    </recommendedName>
</protein>
<gene>
    <name evidence="2" type="ORF">L2102_18905</name>
</gene>
<dbReference type="EMBL" id="JAKIHV010000015">
    <property type="protein sequence ID" value="MDE9625388.1"/>
    <property type="molecule type" value="Genomic_DNA"/>
</dbReference>
<name>A0AAJ1JWT6_9ENTR</name>
<evidence type="ECO:0000313" key="2">
    <source>
        <dbReference type="EMBL" id="MDE9625388.1"/>
    </source>
</evidence>
<evidence type="ECO:0000313" key="3">
    <source>
        <dbReference type="Proteomes" id="UP001147046"/>
    </source>
</evidence>
<dbReference type="AlphaFoldDB" id="A0AAJ1JWT6"/>
<feature type="coiled-coil region" evidence="1">
    <location>
        <begin position="5"/>
        <end position="39"/>
    </location>
</feature>
<evidence type="ECO:0008006" key="4">
    <source>
        <dbReference type="Google" id="ProtNLM"/>
    </source>
</evidence>
<proteinExistence type="predicted"/>
<dbReference type="RefSeq" id="WP_275370125.1">
    <property type="nucleotide sequence ID" value="NZ_JAKIHV010000015.1"/>
</dbReference>
<comment type="caution">
    <text evidence="2">The sequence shown here is derived from an EMBL/GenBank/DDBJ whole genome shotgun (WGS) entry which is preliminary data.</text>
</comment>